<sequence>MKAKAFKILDLPCVIYDTSNGALPWGIHVNPDSTDVKPGVDMPLVYSEIALTINNALAPKFPHTLAHVGTDGKVKCHKGSKMSLVYSDVWTEDELTRLNLFDDNFKNDAKKRFPLPTISNPPQPTSTHFPAAKPTTTSTNSSPARHNPRHTKLKTFHAQSNPYTTTTPPRPSNLANFDPEVVQFAMVSTMRHMMHKEQAIKQAQVKRAADKAKDDLKKKIAADEARKMKKASRKIQKLEEAHAAAAASSSTMVVDG</sequence>
<keyword evidence="4" id="KW-1185">Reference proteome</keyword>
<dbReference type="KEGG" id="mrr:Moror_13010"/>
<reference evidence="3 4" key="1">
    <citation type="journal article" date="2014" name="BMC Genomics">
        <title>Genome and secretome analysis of the hemibiotrophic fungal pathogen, Moniliophthora roreri, which causes frosty pod rot disease of cacao: mechanisms of the biotrophic and necrotrophic phases.</title>
        <authorList>
            <person name="Meinhardt L.W."/>
            <person name="Costa G.G.L."/>
            <person name="Thomazella D.P.T."/>
            <person name="Teixeira P.J.P.L."/>
            <person name="Carazzolle M.F."/>
            <person name="Schuster S.C."/>
            <person name="Carlson J.E."/>
            <person name="Guiltinan M.J."/>
            <person name="Mieczkowski P."/>
            <person name="Farmer A."/>
            <person name="Ramaraj T."/>
            <person name="Crozier J."/>
            <person name="Davis R.E."/>
            <person name="Shao J."/>
            <person name="Melnick R.L."/>
            <person name="Pereira G.A.G."/>
            <person name="Bailey B.A."/>
        </authorList>
    </citation>
    <scope>NUCLEOTIDE SEQUENCE [LARGE SCALE GENOMIC DNA]</scope>
    <source>
        <strain evidence="3 4">MCA 2997</strain>
    </source>
</reference>
<evidence type="ECO:0000256" key="1">
    <source>
        <dbReference type="SAM" id="Coils"/>
    </source>
</evidence>
<accession>V2X437</accession>
<name>V2X437_MONRO</name>
<dbReference type="Proteomes" id="UP000017559">
    <property type="component" value="Unassembled WGS sequence"/>
</dbReference>
<proteinExistence type="predicted"/>
<dbReference type="AlphaFoldDB" id="V2X437"/>
<feature type="region of interest" description="Disordered" evidence="2">
    <location>
        <begin position="113"/>
        <end position="153"/>
    </location>
</feature>
<evidence type="ECO:0000313" key="4">
    <source>
        <dbReference type="Proteomes" id="UP000017559"/>
    </source>
</evidence>
<feature type="coiled-coil region" evidence="1">
    <location>
        <begin position="206"/>
        <end position="248"/>
    </location>
</feature>
<evidence type="ECO:0000256" key="2">
    <source>
        <dbReference type="SAM" id="MobiDB-lite"/>
    </source>
</evidence>
<organism evidence="3 4">
    <name type="scientific">Moniliophthora roreri (strain MCA 2997)</name>
    <name type="common">Cocoa frosty pod rot fungus</name>
    <name type="synonym">Crinipellis roreri</name>
    <dbReference type="NCBI Taxonomy" id="1381753"/>
    <lineage>
        <taxon>Eukaryota</taxon>
        <taxon>Fungi</taxon>
        <taxon>Dikarya</taxon>
        <taxon>Basidiomycota</taxon>
        <taxon>Agaricomycotina</taxon>
        <taxon>Agaricomycetes</taxon>
        <taxon>Agaricomycetidae</taxon>
        <taxon>Agaricales</taxon>
        <taxon>Marasmiineae</taxon>
        <taxon>Marasmiaceae</taxon>
        <taxon>Moniliophthora</taxon>
    </lineage>
</organism>
<protein>
    <submittedName>
        <fullName evidence="3">Uncharacterized protein</fullName>
    </submittedName>
</protein>
<feature type="compositionally biased region" description="Polar residues" evidence="2">
    <location>
        <begin position="125"/>
        <end position="144"/>
    </location>
</feature>
<keyword evidence="1" id="KW-0175">Coiled coil</keyword>
<comment type="caution">
    <text evidence="3">The sequence shown here is derived from an EMBL/GenBank/DDBJ whole genome shotgun (WGS) entry which is preliminary data.</text>
</comment>
<dbReference type="EMBL" id="AWSO01000165">
    <property type="protein sequence ID" value="ESK93903.1"/>
    <property type="molecule type" value="Genomic_DNA"/>
</dbReference>
<evidence type="ECO:0000313" key="3">
    <source>
        <dbReference type="EMBL" id="ESK93903.1"/>
    </source>
</evidence>
<dbReference type="HOGENOM" id="CLU_1086208_0_0_1"/>
<gene>
    <name evidence="3" type="ORF">Moror_13010</name>
</gene>